<keyword evidence="1" id="KW-0732">Signal</keyword>
<evidence type="ECO:0000313" key="3">
    <source>
        <dbReference type="Proteomes" id="UP001597216"/>
    </source>
</evidence>
<dbReference type="RefSeq" id="WP_377352872.1">
    <property type="nucleotide sequence ID" value="NZ_JBHTLQ010000008.1"/>
</dbReference>
<name>A0ABW3T194_9CAUL</name>
<reference evidence="3" key="1">
    <citation type="journal article" date="2019" name="Int. J. Syst. Evol. Microbiol.">
        <title>The Global Catalogue of Microorganisms (GCM) 10K type strain sequencing project: providing services to taxonomists for standard genome sequencing and annotation.</title>
        <authorList>
            <consortium name="The Broad Institute Genomics Platform"/>
            <consortium name="The Broad Institute Genome Sequencing Center for Infectious Disease"/>
            <person name="Wu L."/>
            <person name="Ma J."/>
        </authorList>
    </citation>
    <scope>NUCLEOTIDE SEQUENCE [LARGE SCALE GENOMIC DNA]</scope>
    <source>
        <strain evidence="3">CCUG 55074</strain>
    </source>
</reference>
<evidence type="ECO:0000256" key="1">
    <source>
        <dbReference type="SAM" id="SignalP"/>
    </source>
</evidence>
<sequence>MIASLAPFALGLALLGGASPPPALVATVREETKDDVDAPRDAAKLFHRADINGDGLPDWRVDYSERMAWCGTGGCRQQLYLARPDGTYALVFDAQARSEFRMRKTREGRRLDLEVHGSVCGEAGVEECLRSFLWTEADGRYVEIPNRKGDGRLEGLMPLVALDPATYPKSVAAAVAQASQVCEAKGGRLSDTEYAVERTPDLDGDGRSDWLVDASLMTCVDAKDEENGALEMDAGLTLLAGPGATQALFLPIYAYVFDVASRPATFIAVDIGDDCGGYEQPACPQTPYRWDAAKAVLAPAPAARGQRSE</sequence>
<gene>
    <name evidence="2" type="ORF">ACFQ27_05285</name>
</gene>
<dbReference type="Proteomes" id="UP001597216">
    <property type="component" value="Unassembled WGS sequence"/>
</dbReference>
<dbReference type="EMBL" id="JBHTLQ010000008">
    <property type="protein sequence ID" value="MFD1189986.1"/>
    <property type="molecule type" value="Genomic_DNA"/>
</dbReference>
<accession>A0ABW3T194</accession>
<comment type="caution">
    <text evidence="2">The sequence shown here is derived from an EMBL/GenBank/DDBJ whole genome shotgun (WGS) entry which is preliminary data.</text>
</comment>
<feature type="signal peptide" evidence="1">
    <location>
        <begin position="1"/>
        <end position="25"/>
    </location>
</feature>
<organism evidence="2 3">
    <name type="scientific">Phenylobacterium conjunctum</name>
    <dbReference type="NCBI Taxonomy" id="1298959"/>
    <lineage>
        <taxon>Bacteria</taxon>
        <taxon>Pseudomonadati</taxon>
        <taxon>Pseudomonadota</taxon>
        <taxon>Alphaproteobacteria</taxon>
        <taxon>Caulobacterales</taxon>
        <taxon>Caulobacteraceae</taxon>
        <taxon>Phenylobacterium</taxon>
    </lineage>
</organism>
<protein>
    <submittedName>
        <fullName evidence="2">Uncharacterized protein</fullName>
    </submittedName>
</protein>
<keyword evidence="3" id="KW-1185">Reference proteome</keyword>
<proteinExistence type="predicted"/>
<feature type="chain" id="PRO_5047305207" evidence="1">
    <location>
        <begin position="26"/>
        <end position="309"/>
    </location>
</feature>
<evidence type="ECO:0000313" key="2">
    <source>
        <dbReference type="EMBL" id="MFD1189986.1"/>
    </source>
</evidence>